<sequence length="436" mass="45981">MTAADSNAALQARREAAVPRGLGIQLPVFAAKAENAEITDIEGKRYIDFAAGIAVLNTGHLHPKVKAAVQAQLENFSHTCIQVMPYEGYIRLAERLNATVPTRGPRKTVFLTTGAEAIENAVKIARHHTGRSGVIAFSGAFHGRTLLGMALTGKVVPYKAGFGTLPGDVYHLPFPVAYHGKEVSQTLEALETLFKADIDPKRIAAMIIEPVQGEGGFYVAQAELLAGIRKICDDYGIVMIVDEVQTGFARTGKMFAIEHSGVQPDLVTMAKSLAGGFPLSAVTGKAEIMDSPQAGGLGGTYGGNPLALAAGNAVLDIIEEEGLCARADEIGTILTDRLKELQNSNSLKGVIGDIRGLGAMVAMELVADGDANKPDPELTKALIAKAAQKGLIILACGVRANVIRFLCPLTVSNELLSEGMDILGEAMRECVAERAA</sequence>
<protein>
    <submittedName>
        <fullName evidence="7">4-aminobutyrate transaminase</fullName>
    </submittedName>
</protein>
<dbReference type="Gene3D" id="3.90.1150.10">
    <property type="entry name" value="Aspartate Aminotransferase, domain 1"/>
    <property type="match status" value="1"/>
</dbReference>
<dbReference type="PANTHER" id="PTHR11986">
    <property type="entry name" value="AMINOTRANSFERASE CLASS III"/>
    <property type="match status" value="1"/>
</dbReference>
<dbReference type="PIRSF" id="PIRSF000521">
    <property type="entry name" value="Transaminase_4ab_Lys_Orn"/>
    <property type="match status" value="1"/>
</dbReference>
<keyword evidence="8" id="KW-1185">Reference proteome</keyword>
<keyword evidence="3" id="KW-0032">Aminotransferase</keyword>
<evidence type="ECO:0000256" key="2">
    <source>
        <dbReference type="ARBA" id="ARBA00008954"/>
    </source>
</evidence>
<dbReference type="GO" id="GO:0042802">
    <property type="term" value="F:identical protein binding"/>
    <property type="evidence" value="ECO:0007669"/>
    <property type="project" value="TreeGrafter"/>
</dbReference>
<dbReference type="Gene3D" id="3.40.640.10">
    <property type="entry name" value="Type I PLP-dependent aspartate aminotransferase-like (Major domain)"/>
    <property type="match status" value="1"/>
</dbReference>
<dbReference type="NCBIfam" id="TIGR00700">
    <property type="entry name" value="GABAtrnsam"/>
    <property type="match status" value="1"/>
</dbReference>
<name>A0A1V2GZ57_9PROT</name>
<reference evidence="7 8" key="1">
    <citation type="submission" date="2016-10" db="EMBL/GenBank/DDBJ databases">
        <title>Draft Genome sequence of Roseomonas sp. strain M3.</title>
        <authorList>
            <person name="Subhash Y."/>
            <person name="Lee S."/>
        </authorList>
    </citation>
    <scope>NUCLEOTIDE SEQUENCE [LARGE SCALE GENOMIC DNA]</scope>
    <source>
        <strain evidence="7 8">M3</strain>
    </source>
</reference>
<dbReference type="GO" id="GO:0034386">
    <property type="term" value="F:4-aminobutyrate:2-oxoglutarate transaminase activity"/>
    <property type="evidence" value="ECO:0007669"/>
    <property type="project" value="InterPro"/>
</dbReference>
<gene>
    <name evidence="7" type="ORF">BKE38_17785</name>
</gene>
<evidence type="ECO:0000256" key="1">
    <source>
        <dbReference type="ARBA" id="ARBA00001933"/>
    </source>
</evidence>
<dbReference type="InterPro" id="IPR015421">
    <property type="entry name" value="PyrdxlP-dep_Trfase_major"/>
</dbReference>
<accession>A0A1V2GZ57</accession>
<dbReference type="PANTHER" id="PTHR11986:SF58">
    <property type="entry name" value="LEUCINE_METHIONINE RACEMASE"/>
    <property type="match status" value="1"/>
</dbReference>
<evidence type="ECO:0000313" key="8">
    <source>
        <dbReference type="Proteomes" id="UP000188879"/>
    </source>
</evidence>
<dbReference type="InterPro" id="IPR015424">
    <property type="entry name" value="PyrdxlP-dep_Trfase"/>
</dbReference>
<evidence type="ECO:0000313" key="7">
    <source>
        <dbReference type="EMBL" id="ONG50603.1"/>
    </source>
</evidence>
<dbReference type="FunFam" id="3.40.640.10:FF:000013">
    <property type="entry name" value="4-aminobutyrate aminotransferase"/>
    <property type="match status" value="1"/>
</dbReference>
<evidence type="ECO:0000256" key="4">
    <source>
        <dbReference type="ARBA" id="ARBA00022679"/>
    </source>
</evidence>
<comment type="similarity">
    <text evidence="2 6">Belongs to the class-III pyridoxal-phosphate-dependent aminotransferase family.</text>
</comment>
<dbReference type="InterPro" id="IPR050103">
    <property type="entry name" value="Class-III_PLP-dep_AT"/>
</dbReference>
<dbReference type="EMBL" id="MLCO01000184">
    <property type="protein sequence ID" value="ONG50603.1"/>
    <property type="molecule type" value="Genomic_DNA"/>
</dbReference>
<proteinExistence type="inferred from homology"/>
<dbReference type="Proteomes" id="UP000188879">
    <property type="component" value="Unassembled WGS sequence"/>
</dbReference>
<dbReference type="AlphaFoldDB" id="A0A1V2GZ57"/>
<dbReference type="InterPro" id="IPR004632">
    <property type="entry name" value="4NH2But_aminotransferase_bac"/>
</dbReference>
<keyword evidence="5 6" id="KW-0663">Pyridoxal phosphate</keyword>
<dbReference type="Pfam" id="PF00202">
    <property type="entry name" value="Aminotran_3"/>
    <property type="match status" value="1"/>
</dbReference>
<dbReference type="InterPro" id="IPR015422">
    <property type="entry name" value="PyrdxlP-dep_Trfase_small"/>
</dbReference>
<evidence type="ECO:0000256" key="5">
    <source>
        <dbReference type="ARBA" id="ARBA00022898"/>
    </source>
</evidence>
<dbReference type="GO" id="GO:0030170">
    <property type="term" value="F:pyridoxal phosphate binding"/>
    <property type="evidence" value="ECO:0007669"/>
    <property type="project" value="InterPro"/>
</dbReference>
<comment type="caution">
    <text evidence="7">The sequence shown here is derived from an EMBL/GenBank/DDBJ whole genome shotgun (WGS) entry which is preliminary data.</text>
</comment>
<keyword evidence="4" id="KW-0808">Transferase</keyword>
<comment type="cofactor">
    <cofactor evidence="1">
        <name>pyridoxal 5'-phosphate</name>
        <dbReference type="ChEBI" id="CHEBI:597326"/>
    </cofactor>
</comment>
<dbReference type="InterPro" id="IPR005814">
    <property type="entry name" value="Aminotrans_3"/>
</dbReference>
<evidence type="ECO:0000256" key="6">
    <source>
        <dbReference type="RuleBase" id="RU003560"/>
    </source>
</evidence>
<evidence type="ECO:0000256" key="3">
    <source>
        <dbReference type="ARBA" id="ARBA00022576"/>
    </source>
</evidence>
<dbReference type="InterPro" id="IPR049704">
    <property type="entry name" value="Aminotrans_3_PPA_site"/>
</dbReference>
<dbReference type="PROSITE" id="PS00600">
    <property type="entry name" value="AA_TRANSFER_CLASS_3"/>
    <property type="match status" value="1"/>
</dbReference>
<dbReference type="SUPFAM" id="SSF53383">
    <property type="entry name" value="PLP-dependent transferases"/>
    <property type="match status" value="1"/>
</dbReference>
<dbReference type="GO" id="GO:0009448">
    <property type="term" value="P:gamma-aminobutyric acid metabolic process"/>
    <property type="evidence" value="ECO:0007669"/>
    <property type="project" value="InterPro"/>
</dbReference>
<organism evidence="7 8">
    <name type="scientific">Teichococcus deserti</name>
    <dbReference type="NCBI Taxonomy" id="1817963"/>
    <lineage>
        <taxon>Bacteria</taxon>
        <taxon>Pseudomonadati</taxon>
        <taxon>Pseudomonadota</taxon>
        <taxon>Alphaproteobacteria</taxon>
        <taxon>Acetobacterales</taxon>
        <taxon>Roseomonadaceae</taxon>
        <taxon>Roseomonas</taxon>
    </lineage>
</organism>
<dbReference type="CDD" id="cd00610">
    <property type="entry name" value="OAT_like"/>
    <property type="match status" value="1"/>
</dbReference>